<reference evidence="1" key="1">
    <citation type="submission" date="2022-08" db="EMBL/GenBank/DDBJ databases">
        <title>Genome Sequence of Pycnoporus sanguineus.</title>
        <authorList>
            <person name="Buettner E."/>
        </authorList>
    </citation>
    <scope>NUCLEOTIDE SEQUENCE</scope>
    <source>
        <strain evidence="1">CG-C14</strain>
    </source>
</reference>
<evidence type="ECO:0000313" key="2">
    <source>
        <dbReference type="Proteomes" id="UP001144978"/>
    </source>
</evidence>
<dbReference type="EMBL" id="JANSHE010004660">
    <property type="protein sequence ID" value="KAJ2975727.1"/>
    <property type="molecule type" value="Genomic_DNA"/>
</dbReference>
<name>A0ACC1N8V1_9APHY</name>
<keyword evidence="2" id="KW-1185">Reference proteome</keyword>
<protein>
    <submittedName>
        <fullName evidence="1">Uncharacterized protein</fullName>
    </submittedName>
</protein>
<gene>
    <name evidence="1" type="ORF">NUW54_g11681</name>
</gene>
<comment type="caution">
    <text evidence="1">The sequence shown here is derived from an EMBL/GenBank/DDBJ whole genome shotgun (WGS) entry which is preliminary data.</text>
</comment>
<accession>A0ACC1N8V1</accession>
<evidence type="ECO:0000313" key="1">
    <source>
        <dbReference type="EMBL" id="KAJ2975727.1"/>
    </source>
</evidence>
<organism evidence="1 2">
    <name type="scientific">Trametes sanguinea</name>
    <dbReference type="NCBI Taxonomy" id="158606"/>
    <lineage>
        <taxon>Eukaryota</taxon>
        <taxon>Fungi</taxon>
        <taxon>Dikarya</taxon>
        <taxon>Basidiomycota</taxon>
        <taxon>Agaricomycotina</taxon>
        <taxon>Agaricomycetes</taxon>
        <taxon>Polyporales</taxon>
        <taxon>Polyporaceae</taxon>
        <taxon>Trametes</taxon>
    </lineage>
</organism>
<sequence>MRCLTRYLPSRDCAEDGAWHTWKLQNGQTSAIRGHLKKYHSLEWRSAVINNRLKGWEQLASGSSGPGAQDAGDSQHPMHASFSTEPFLLSTFKKYIADWIAYDDQAIQVVDSEPFRRMLTYASMAPRHLSDRDIPHRTHIHNLLVREYQEEIENIRRELTNALGRVSFTCDLWSCNSLRGFLAITVHYCSEGEEKQLKLETRLGAFCYIPGRHTGANLAQHFMQVLEELNVLDRKLTLPGGPPQLGCITLDNASNCGTMMADLARLLQEKNIAFDAEGNRLRCFPHVVNICVKRGLAALTDPEPNPSTGENLDIPLLSTATSQGSQSERTVPQAPGHDPPSLAPVDRTAEAESNTTLMEDPEYAESLRDDPVKSARDLVKACRASGQRREDFAATIADGNRTGTFGEGKTLRQVQLLRDVDTRWSSTFLMIDRLLELYPAVETFMNDPKQMDIAHYLLGATDLRVLEDIREFLLLPHLVQELLSAEQTPTASQALPAYERLLGLLKLAAKKHPKIAHGINASISALEQYMAYTRQTRVYALAMIVNPSMKLAFLDKHWTAEEKAAAIEWAKEAVSDQKLMPVARLESSELNTPSLADVGASQGFARASCQC</sequence>
<proteinExistence type="predicted"/>
<dbReference type="Proteomes" id="UP001144978">
    <property type="component" value="Unassembled WGS sequence"/>
</dbReference>